<proteinExistence type="predicted"/>
<evidence type="ECO:0000313" key="2">
    <source>
        <dbReference type="Proteomes" id="UP000268093"/>
    </source>
</evidence>
<gene>
    <name evidence="1" type="ORF">BC936DRAFT_146440</name>
</gene>
<dbReference type="Proteomes" id="UP000268093">
    <property type="component" value="Unassembled WGS sequence"/>
</dbReference>
<keyword evidence="2" id="KW-1185">Reference proteome</keyword>
<protein>
    <submittedName>
        <fullName evidence="1">Uncharacterized protein</fullName>
    </submittedName>
</protein>
<dbReference type="EMBL" id="RBNI01005278">
    <property type="protein sequence ID" value="RUP46864.1"/>
    <property type="molecule type" value="Genomic_DNA"/>
</dbReference>
<dbReference type="AlphaFoldDB" id="A0A433D7N1"/>
<accession>A0A433D7N1</accession>
<reference evidence="1 2" key="1">
    <citation type="journal article" date="2018" name="New Phytol.">
        <title>Phylogenomics of Endogonaceae and evolution of mycorrhizas within Mucoromycota.</title>
        <authorList>
            <person name="Chang Y."/>
            <person name="Desiro A."/>
            <person name="Na H."/>
            <person name="Sandor L."/>
            <person name="Lipzen A."/>
            <person name="Clum A."/>
            <person name="Barry K."/>
            <person name="Grigoriev I.V."/>
            <person name="Martin F.M."/>
            <person name="Stajich J.E."/>
            <person name="Smith M.E."/>
            <person name="Bonito G."/>
            <person name="Spatafora J.W."/>
        </authorList>
    </citation>
    <scope>NUCLEOTIDE SEQUENCE [LARGE SCALE GENOMIC DNA]</scope>
    <source>
        <strain evidence="1 2">GMNB39</strain>
    </source>
</reference>
<sequence length="110" mass="12416">MHGLGTSIKVSDWSEVFREVNRVLKKGGSVEAVDRGNITNLGPHLKKYIDNQYRRNASSHSFQQHCRYGQPRPCLPLLIPVSFTPPVSTVRQKRIQSRSPWVSTAGSWVS</sequence>
<organism evidence="1 2">
    <name type="scientific">Jimgerdemannia flammicorona</name>
    <dbReference type="NCBI Taxonomy" id="994334"/>
    <lineage>
        <taxon>Eukaryota</taxon>
        <taxon>Fungi</taxon>
        <taxon>Fungi incertae sedis</taxon>
        <taxon>Mucoromycota</taxon>
        <taxon>Mucoromycotina</taxon>
        <taxon>Endogonomycetes</taxon>
        <taxon>Endogonales</taxon>
        <taxon>Endogonaceae</taxon>
        <taxon>Jimgerdemannia</taxon>
    </lineage>
</organism>
<comment type="caution">
    <text evidence="1">The sequence shown here is derived from an EMBL/GenBank/DDBJ whole genome shotgun (WGS) entry which is preliminary data.</text>
</comment>
<evidence type="ECO:0000313" key="1">
    <source>
        <dbReference type="EMBL" id="RUP46864.1"/>
    </source>
</evidence>
<name>A0A433D7N1_9FUNG</name>